<dbReference type="InterPro" id="IPR015994">
    <property type="entry name" value="PEPCK_ATP_CS"/>
</dbReference>
<evidence type="ECO:0000256" key="4">
    <source>
        <dbReference type="ARBA" id="ARBA00022432"/>
    </source>
</evidence>
<dbReference type="EMBL" id="JBHSHC010000028">
    <property type="protein sequence ID" value="MFC4766653.1"/>
    <property type="molecule type" value="Genomic_DNA"/>
</dbReference>
<gene>
    <name evidence="10 11" type="primary">pckA</name>
    <name evidence="11" type="ORF">ACFO8Q_04575</name>
</gene>
<evidence type="ECO:0000256" key="8">
    <source>
        <dbReference type="ARBA" id="ARBA00023239"/>
    </source>
</evidence>
<dbReference type="InterPro" id="IPR008210">
    <property type="entry name" value="PEP_carboxykinase_N"/>
</dbReference>
<evidence type="ECO:0000256" key="3">
    <source>
        <dbReference type="ARBA" id="ARBA00012363"/>
    </source>
</evidence>
<keyword evidence="6 10" id="KW-0210">Decarboxylase</keyword>
<evidence type="ECO:0000256" key="6">
    <source>
        <dbReference type="ARBA" id="ARBA00022793"/>
    </source>
</evidence>
<protein>
    <recommendedName>
        <fullName evidence="3 10">Phosphoenolpyruvate carboxykinase (ATP)</fullName>
        <shortName evidence="10">PCK</shortName>
        <shortName evidence="10">PEP carboxykinase</shortName>
        <shortName evidence="10">PEPCK</shortName>
        <ecNumber evidence="3 10">4.1.1.49</ecNumber>
    </recommendedName>
</protein>
<dbReference type="HAMAP" id="MF_00453">
    <property type="entry name" value="PEPCK_ATP"/>
    <property type="match status" value="1"/>
</dbReference>
<dbReference type="NCBIfam" id="NF006821">
    <property type="entry name" value="PRK09344.1-3"/>
    <property type="match status" value="1"/>
</dbReference>
<feature type="binding site" evidence="10">
    <location>
        <position position="318"/>
    </location>
    <ligand>
        <name>ATP</name>
        <dbReference type="ChEBI" id="CHEBI:30616"/>
    </ligand>
</feature>
<evidence type="ECO:0000256" key="9">
    <source>
        <dbReference type="ARBA" id="ARBA00047371"/>
    </source>
</evidence>
<comment type="pathway">
    <text evidence="1 10">Carbohydrate biosynthesis; gluconeogenesis.</text>
</comment>
<comment type="similarity">
    <text evidence="2 10">Belongs to the phosphoenolpyruvate carboxykinase (ATP) family.</text>
</comment>
<feature type="binding site" evidence="10">
    <location>
        <position position="56"/>
    </location>
    <ligand>
        <name>substrate</name>
    </ligand>
</feature>
<feature type="binding site" evidence="10">
    <location>
        <position position="197"/>
    </location>
    <ligand>
        <name>Mn(2+)</name>
        <dbReference type="ChEBI" id="CHEBI:29035"/>
    </ligand>
</feature>
<evidence type="ECO:0000313" key="11">
    <source>
        <dbReference type="EMBL" id="MFC4766653.1"/>
    </source>
</evidence>
<dbReference type="PROSITE" id="PS00532">
    <property type="entry name" value="PEPCK_ATP"/>
    <property type="match status" value="1"/>
</dbReference>
<dbReference type="RefSeq" id="WP_380024551.1">
    <property type="nucleotide sequence ID" value="NZ_JBHSHC010000028.1"/>
</dbReference>
<dbReference type="CDD" id="cd00484">
    <property type="entry name" value="PEPCK_ATP"/>
    <property type="match status" value="1"/>
</dbReference>
<organism evidence="11 12">
    <name type="scientific">Effusibacillus consociatus</name>
    <dbReference type="NCBI Taxonomy" id="1117041"/>
    <lineage>
        <taxon>Bacteria</taxon>
        <taxon>Bacillati</taxon>
        <taxon>Bacillota</taxon>
        <taxon>Bacilli</taxon>
        <taxon>Bacillales</taxon>
        <taxon>Alicyclobacillaceae</taxon>
        <taxon>Effusibacillus</taxon>
    </lineage>
</organism>
<evidence type="ECO:0000256" key="10">
    <source>
        <dbReference type="HAMAP-Rule" id="MF_00453"/>
    </source>
</evidence>
<dbReference type="PANTHER" id="PTHR30031">
    <property type="entry name" value="PHOSPHOENOLPYRUVATE CARBOXYKINASE ATP"/>
    <property type="match status" value="1"/>
</dbReference>
<name>A0ABV9PYG5_9BACL</name>
<dbReference type="GO" id="GO:0004612">
    <property type="term" value="F:phosphoenolpyruvate carboxykinase (ATP) activity"/>
    <property type="evidence" value="ECO:0007669"/>
    <property type="project" value="UniProtKB-EC"/>
</dbReference>
<feature type="binding site" evidence="10">
    <location>
        <position position="443"/>
    </location>
    <ligand>
        <name>ATP</name>
        <dbReference type="ChEBI" id="CHEBI:30616"/>
    </ligand>
</feature>
<feature type="binding site" evidence="10">
    <location>
        <position position="253"/>
    </location>
    <ligand>
        <name>Mn(2+)</name>
        <dbReference type="ChEBI" id="CHEBI:29035"/>
    </ligand>
</feature>
<feature type="binding site" evidence="10">
    <location>
        <position position="191"/>
    </location>
    <ligand>
        <name>substrate</name>
    </ligand>
</feature>
<comment type="caution">
    <text evidence="10">Lacks conserved residue(s) required for the propagation of feature annotation.</text>
</comment>
<feature type="binding site" evidence="10">
    <location>
        <begin position="232"/>
        <end position="240"/>
    </location>
    <ligand>
        <name>ATP</name>
        <dbReference type="ChEBI" id="CHEBI:30616"/>
    </ligand>
</feature>
<feature type="binding site" evidence="10">
    <location>
        <position position="197"/>
    </location>
    <ligand>
        <name>substrate</name>
    </ligand>
</feature>
<keyword evidence="5 10" id="KW-0547">Nucleotide-binding</keyword>
<dbReference type="NCBIfam" id="NF006820">
    <property type="entry name" value="PRK09344.1-2"/>
    <property type="match status" value="1"/>
</dbReference>
<keyword evidence="10" id="KW-0479">Metal-binding</keyword>
<reference evidence="12" key="1">
    <citation type="journal article" date="2019" name="Int. J. Syst. Evol. Microbiol.">
        <title>The Global Catalogue of Microorganisms (GCM) 10K type strain sequencing project: providing services to taxonomists for standard genome sequencing and annotation.</title>
        <authorList>
            <consortium name="The Broad Institute Genomics Platform"/>
            <consortium name="The Broad Institute Genome Sequencing Center for Infectious Disease"/>
            <person name="Wu L."/>
            <person name="Ma J."/>
        </authorList>
    </citation>
    <scope>NUCLEOTIDE SEQUENCE [LARGE SCALE GENOMIC DNA]</scope>
    <source>
        <strain evidence="12">WYCCWR 12678</strain>
    </source>
</reference>
<keyword evidence="4 10" id="KW-0312">Gluconeogenesis</keyword>
<feature type="binding site" evidence="10">
    <location>
        <position position="216"/>
    </location>
    <ligand>
        <name>Mn(2+)</name>
        <dbReference type="ChEBI" id="CHEBI:29035"/>
    </ligand>
</feature>
<keyword evidence="10" id="KW-0464">Manganese</keyword>
<feature type="binding site" evidence="10">
    <location>
        <position position="216"/>
    </location>
    <ligand>
        <name>ATP</name>
        <dbReference type="ChEBI" id="CHEBI:30616"/>
    </ligand>
</feature>
<dbReference type="InterPro" id="IPR001272">
    <property type="entry name" value="PEP_carboxykinase_ATP"/>
</dbReference>
<comment type="subcellular location">
    <subcellularLocation>
        <location evidence="10">Cytoplasm</location>
    </subcellularLocation>
</comment>
<dbReference type="NCBIfam" id="TIGR00224">
    <property type="entry name" value="pckA"/>
    <property type="match status" value="1"/>
</dbReference>
<sequence>MKANAYTVELNDILQTERVHRNLSVAELVEAALSRNEGILASSGALRATTGKYTGRSPKDKFIVDDPSVHEHVAWGPVNQPLTPEQFERLYTKAVEYLKDRDLFVFDGFAGADRNYRLPIRIVNEYAWHNLFVHQLFVRPTAEELVEHQPKFTVIGVPGLKADPKTDGTNSETFIALSFEKRVVLIGGTEYAGEMKKSIFSALNYLLPFQDVFPMHCSANVGEKGDVALFFGLSGTGKTTLSADPNRRLIGDDEHGWSDNGVFNFEGGCYAKCIGLSEEKEPQIWNAIKFGSVLENVVLDPDTRVADYDDNSLTENTRAAYPIDNIPGAVIPGVAGHPEVIVFLTADAFGVLPPISKLTKELAMYHFLSGYTSKLAGTERGVTEPEATFSTCFGSPFLPLRPSVYAEMLGRKIDRHNAKVYLVNTGWSGGPYGVGKRMNLSYTRAMVTAAINGNIEQASFTADPIFGVLVPDRVEGVPSEVLNPRNTWTDKEAYDAKARDLASRFVKNFEKFADVSGEIRQAGPKAE</sequence>
<dbReference type="PIRSF" id="PIRSF006294">
    <property type="entry name" value="PEP_crbxkin"/>
    <property type="match status" value="1"/>
</dbReference>
<evidence type="ECO:0000256" key="2">
    <source>
        <dbReference type="ARBA" id="ARBA00006052"/>
    </source>
</evidence>
<comment type="catalytic activity">
    <reaction evidence="9 10">
        <text>oxaloacetate + ATP = phosphoenolpyruvate + ADP + CO2</text>
        <dbReference type="Rhea" id="RHEA:18617"/>
        <dbReference type="ChEBI" id="CHEBI:16452"/>
        <dbReference type="ChEBI" id="CHEBI:16526"/>
        <dbReference type="ChEBI" id="CHEBI:30616"/>
        <dbReference type="ChEBI" id="CHEBI:58702"/>
        <dbReference type="ChEBI" id="CHEBI:456216"/>
        <dbReference type="EC" id="4.1.1.49"/>
    </reaction>
</comment>
<dbReference type="Proteomes" id="UP001596002">
    <property type="component" value="Unassembled WGS sequence"/>
</dbReference>
<evidence type="ECO:0000256" key="1">
    <source>
        <dbReference type="ARBA" id="ARBA00004742"/>
    </source>
</evidence>
<dbReference type="Pfam" id="PF01293">
    <property type="entry name" value="PEPCK_ATP"/>
    <property type="match status" value="1"/>
</dbReference>
<comment type="caution">
    <text evidence="11">The sequence shown here is derived from an EMBL/GenBank/DDBJ whole genome shotgun (WGS) entry which is preliminary data.</text>
</comment>
<evidence type="ECO:0000256" key="5">
    <source>
        <dbReference type="ARBA" id="ARBA00022741"/>
    </source>
</evidence>
<dbReference type="SUPFAM" id="SSF68923">
    <property type="entry name" value="PEP carboxykinase N-terminal domain"/>
    <property type="match status" value="1"/>
</dbReference>
<comment type="cofactor">
    <cofactor evidence="10">
        <name>Mn(2+)</name>
        <dbReference type="ChEBI" id="CHEBI:29035"/>
    </cofactor>
    <text evidence="10">Binds 1 Mn(2+) ion per subunit.</text>
</comment>
<dbReference type="Gene3D" id="3.40.449.10">
    <property type="entry name" value="Phosphoenolpyruvate Carboxykinase, domain 1"/>
    <property type="match status" value="1"/>
</dbReference>
<feature type="binding site" evidence="10">
    <location>
        <position position="281"/>
    </location>
    <ligand>
        <name>ATP</name>
        <dbReference type="ChEBI" id="CHEBI:30616"/>
    </ligand>
</feature>
<dbReference type="PANTHER" id="PTHR30031:SF0">
    <property type="entry name" value="PHOSPHOENOLPYRUVATE CARBOXYKINASE (ATP)"/>
    <property type="match status" value="1"/>
</dbReference>
<dbReference type="Gene3D" id="3.90.228.20">
    <property type="match status" value="1"/>
</dbReference>
<keyword evidence="8 10" id="KW-0456">Lyase</keyword>
<feature type="binding site" evidence="10">
    <location>
        <position position="197"/>
    </location>
    <ligand>
        <name>ATP</name>
        <dbReference type="ChEBI" id="CHEBI:30616"/>
    </ligand>
</feature>
<accession>A0ABV9PYG5</accession>
<keyword evidence="7 10" id="KW-0067">ATP-binding</keyword>
<comment type="function">
    <text evidence="10">Involved in the gluconeogenesis. Catalyzes the conversion of oxaloacetate (OAA) to phosphoenolpyruvate (PEP) through direct phosphoryl transfer between the nucleoside triphosphate and OAA.</text>
</comment>
<evidence type="ECO:0000256" key="7">
    <source>
        <dbReference type="ARBA" id="ARBA00022840"/>
    </source>
</evidence>
<dbReference type="EC" id="4.1.1.49" evidence="3 10"/>
<feature type="binding site" evidence="10">
    <location>
        <position position="318"/>
    </location>
    <ligand>
        <name>substrate</name>
    </ligand>
</feature>
<evidence type="ECO:0000313" key="12">
    <source>
        <dbReference type="Proteomes" id="UP001596002"/>
    </source>
</evidence>
<dbReference type="InterPro" id="IPR013035">
    <property type="entry name" value="PEP_carboxykinase_C"/>
</dbReference>
<keyword evidence="10" id="KW-0963">Cytoplasm</keyword>
<dbReference type="Gene3D" id="2.170.8.10">
    <property type="entry name" value="Phosphoenolpyruvate Carboxykinase, domain 2"/>
    <property type="match status" value="1"/>
</dbReference>
<dbReference type="SUPFAM" id="SSF53795">
    <property type="entry name" value="PEP carboxykinase-like"/>
    <property type="match status" value="1"/>
</dbReference>
<proteinExistence type="inferred from homology"/>
<keyword evidence="12" id="KW-1185">Reference proteome</keyword>